<dbReference type="PANTHER" id="PTHR35804:SF1">
    <property type="entry name" value="LYSINE EXPORTER LYSO"/>
    <property type="match status" value="1"/>
</dbReference>
<evidence type="ECO:0000256" key="1">
    <source>
        <dbReference type="SAM" id="Phobius"/>
    </source>
</evidence>
<keyword evidence="1" id="KW-0812">Transmembrane</keyword>
<dbReference type="GO" id="GO:0005886">
    <property type="term" value="C:plasma membrane"/>
    <property type="evidence" value="ECO:0007669"/>
    <property type="project" value="TreeGrafter"/>
</dbReference>
<dbReference type="RefSeq" id="WP_144684932.1">
    <property type="nucleotide sequence ID" value="NZ_VLLC01000013.1"/>
</dbReference>
<dbReference type="GO" id="GO:0015661">
    <property type="term" value="F:L-lysine efflux transmembrane transporter activity"/>
    <property type="evidence" value="ECO:0007669"/>
    <property type="project" value="InterPro"/>
</dbReference>
<comment type="caution">
    <text evidence="2">The sequence shown here is derived from an EMBL/GenBank/DDBJ whole genome shotgun (WGS) entry which is preliminary data.</text>
</comment>
<dbReference type="OrthoDB" id="5451742at2"/>
<keyword evidence="1" id="KW-1133">Transmembrane helix</keyword>
<evidence type="ECO:0000313" key="2">
    <source>
        <dbReference type="EMBL" id="TWI71683.1"/>
    </source>
</evidence>
<dbReference type="InterPro" id="IPR005642">
    <property type="entry name" value="LysO"/>
</dbReference>
<sequence length="201" mass="20972">MGSLKIIAAFFTGLGCSLLLPFFQKLPAETLSSMALYLLLFLVGVSIGGRRETLQMLRGIRPSLLLLPLMVASGSILAPGLVAALFLPLSFQEGAAVGAGMGYYSLSSILITKISGETLGLIALLSNIFREILALTATPLLVRYCGRLSGIAAGGATAMDTTLPVIVRFTGREYAIIAVFSGLVLTLCTPVLVTAILSYGA</sequence>
<evidence type="ECO:0000313" key="3">
    <source>
        <dbReference type="Proteomes" id="UP000318307"/>
    </source>
</evidence>
<feature type="transmembrane region" description="Helical" evidence="1">
    <location>
        <begin position="30"/>
        <end position="48"/>
    </location>
</feature>
<feature type="transmembrane region" description="Helical" evidence="1">
    <location>
        <begin position="7"/>
        <end position="24"/>
    </location>
</feature>
<feature type="transmembrane region" description="Helical" evidence="1">
    <location>
        <begin position="174"/>
        <end position="199"/>
    </location>
</feature>
<proteinExistence type="predicted"/>
<reference evidence="2 3" key="1">
    <citation type="submission" date="2019-07" db="EMBL/GenBank/DDBJ databases">
        <title>Genome sequencing of 100 strains of the haloalkaliphilic chemolithoautotrophic sulfur-oxidizing bacterium Thioalkalivibrio.</title>
        <authorList>
            <person name="Muyzer G."/>
        </authorList>
    </citation>
    <scope>NUCLEOTIDE SEQUENCE [LARGE SCALE GENOMIC DNA]</scope>
    <source>
        <strain evidence="2 3">ASO4-4</strain>
    </source>
</reference>
<dbReference type="PANTHER" id="PTHR35804">
    <property type="entry name" value="LYSINE EXPORTER LYSO"/>
    <property type="match status" value="1"/>
</dbReference>
<organism evidence="2 3">
    <name type="scientific">Desulfobotulus alkaliphilus</name>
    <dbReference type="NCBI Taxonomy" id="622671"/>
    <lineage>
        <taxon>Bacteria</taxon>
        <taxon>Pseudomonadati</taxon>
        <taxon>Thermodesulfobacteriota</taxon>
        <taxon>Desulfobacteria</taxon>
        <taxon>Desulfobacterales</taxon>
        <taxon>Desulfobacteraceae</taxon>
        <taxon>Desulfobotulus</taxon>
    </lineage>
</organism>
<dbReference type="EMBL" id="VLLC01000013">
    <property type="protein sequence ID" value="TWI71683.1"/>
    <property type="molecule type" value="Genomic_DNA"/>
</dbReference>
<dbReference type="PROSITE" id="PS51257">
    <property type="entry name" value="PROKAR_LIPOPROTEIN"/>
    <property type="match status" value="1"/>
</dbReference>
<protein>
    <submittedName>
        <fullName evidence="2">Lysine exporter LysO-like protein</fullName>
    </submittedName>
</protein>
<keyword evidence="1" id="KW-0472">Membrane</keyword>
<accession>A0A562RS08</accession>
<name>A0A562RS08_9BACT</name>
<keyword evidence="3" id="KW-1185">Reference proteome</keyword>
<dbReference type="Proteomes" id="UP000318307">
    <property type="component" value="Unassembled WGS sequence"/>
</dbReference>
<feature type="transmembrane region" description="Helical" evidence="1">
    <location>
        <begin position="64"/>
        <end position="89"/>
    </location>
</feature>
<dbReference type="Pfam" id="PF03956">
    <property type="entry name" value="Lys_export"/>
    <property type="match status" value="1"/>
</dbReference>
<dbReference type="AlphaFoldDB" id="A0A562RS08"/>
<gene>
    <name evidence="2" type="ORF">LZ24_01956</name>
</gene>